<name>A0A095C8W8_SCHHA</name>
<proteinExistence type="predicted"/>
<feature type="non-terminal residue" evidence="1">
    <location>
        <position position="1"/>
    </location>
</feature>
<sequence length="116" mass="13114">FETWLEGLTDVEILRIPRCLNVEPCVKGPISNASESSCGAVAYMRLECDASTTRCSIPRKSRIAPLKLVRVPQLELRASALSKLYINKYSNAEKLRKHRTDQSVVLREAKKDEQPQ</sequence>
<dbReference type="InterPro" id="IPR008042">
    <property type="entry name" value="Retrotrans_Pao"/>
</dbReference>
<gene>
    <name evidence="1" type="ORF">MS3_07090</name>
</gene>
<dbReference type="EMBL" id="KL251059">
    <property type="protein sequence ID" value="KGB38688.1"/>
    <property type="molecule type" value="Genomic_DNA"/>
</dbReference>
<feature type="non-terminal residue" evidence="1">
    <location>
        <position position="116"/>
    </location>
</feature>
<dbReference type="InterPro" id="IPR036975">
    <property type="entry name" value="Importin-a_IBB_sf"/>
</dbReference>
<protein>
    <submittedName>
        <fullName evidence="1">Uncharacterized protein</fullName>
    </submittedName>
</protein>
<accession>A0A095C8W8</accession>
<reference evidence="1" key="1">
    <citation type="journal article" date="2012" name="Nat. Genet.">
        <title>Whole-genome sequence of Schistosoma haematobium.</title>
        <authorList>
            <person name="Young N.D."/>
            <person name="Jex A.R."/>
            <person name="Li B."/>
            <person name="Liu S."/>
            <person name="Yang L."/>
            <person name="Xiong Z."/>
            <person name="Li Y."/>
            <person name="Cantacessi C."/>
            <person name="Hall R.S."/>
            <person name="Xu X."/>
            <person name="Chen F."/>
            <person name="Wu X."/>
            <person name="Zerlotini A."/>
            <person name="Oliveira G."/>
            <person name="Hofmann A."/>
            <person name="Zhang G."/>
            <person name="Fang X."/>
            <person name="Kang Y."/>
            <person name="Campbell B.E."/>
            <person name="Loukas A."/>
            <person name="Ranganathan S."/>
            <person name="Rollinson D."/>
            <person name="Rinaldi G."/>
            <person name="Brindley P.J."/>
            <person name="Yang H."/>
            <person name="Wang J."/>
            <person name="Wang J."/>
            <person name="Gasser R.B."/>
        </authorList>
    </citation>
    <scope>NUCLEOTIDE SEQUENCE [LARGE SCALE GENOMIC DNA]</scope>
</reference>
<dbReference type="GO" id="GO:0006606">
    <property type="term" value="P:protein import into nucleus"/>
    <property type="evidence" value="ECO:0007669"/>
    <property type="project" value="InterPro"/>
</dbReference>
<dbReference type="Pfam" id="PF05380">
    <property type="entry name" value="Peptidase_A17"/>
    <property type="match status" value="1"/>
</dbReference>
<dbReference type="AlphaFoldDB" id="A0A095C8W8"/>
<organism evidence="1">
    <name type="scientific">Schistosoma haematobium</name>
    <name type="common">Blood fluke</name>
    <dbReference type="NCBI Taxonomy" id="6185"/>
    <lineage>
        <taxon>Eukaryota</taxon>
        <taxon>Metazoa</taxon>
        <taxon>Spiralia</taxon>
        <taxon>Lophotrochozoa</taxon>
        <taxon>Platyhelminthes</taxon>
        <taxon>Trematoda</taxon>
        <taxon>Digenea</taxon>
        <taxon>Strigeidida</taxon>
        <taxon>Schistosomatoidea</taxon>
        <taxon>Schistosomatidae</taxon>
        <taxon>Schistosoma</taxon>
    </lineage>
</organism>
<evidence type="ECO:0000313" key="1">
    <source>
        <dbReference type="EMBL" id="KGB38688.1"/>
    </source>
</evidence>
<dbReference type="Gene3D" id="1.20.5.690">
    <property type="entry name" value="Importin-alpha, importin-beta-binding domain"/>
    <property type="match status" value="1"/>
</dbReference>